<dbReference type="Gene3D" id="3.90.25.10">
    <property type="entry name" value="UDP-galactose 4-epimerase, domain 1"/>
    <property type="match status" value="1"/>
</dbReference>
<sequence>MTIQTIALAGANSFVGKEFAKEFIAQGHKLRILARAESIESALLQDLKSKGASLHVVSYDKEPSLVNALRGVDILVSAVGLSAVLAAQLPLIKAAKVAGVKLFFPSGYGSPFEGSTIPSSMIQSEKKVIKATQDAGLPYTALHNGGFPEYCLSPPFGWNFAEKKVTVWGDGDARSTWTTAHSVADWLANVLRTVPLSELENRYLLIQGNVATTNEIIKMWEQKHNAKLEVEYRPSEELDDRVDANTEDVFAVLLQDWASGRGEIGGRDNGLYAAWKPDTIENWVVEDARMSPEVDVSEAPSPHGAERYHYSVVIILYTSHIGGALQDRIVYIGTPPNGYESQQVTNLKRNLQADTRSLGGEISRSKVREILDLALPFSNRQAPNSDQVVRPTSIGQGLARLSSRSPAKTALGEIDIEMRALVLNLTGQRKGTWPFATGGDSPGLACARGHSKPWPIVSAHLVSVYPFMFTDNLAHLLCRSAHMTKSNQSKVWIEHATTFRARHPPSAVHAYIAYSDRNSPNSGYLLHSGSSSKFGIIHLTVKSPMAAIAQNLKTTQIPSAVITFQAMQGQTQRQRGMVRN</sequence>
<evidence type="ECO:0000256" key="2">
    <source>
        <dbReference type="ARBA" id="ARBA00023002"/>
    </source>
</evidence>
<accession>A0A8H7HK76</accession>
<evidence type="ECO:0000259" key="3">
    <source>
        <dbReference type="Pfam" id="PF05368"/>
    </source>
</evidence>
<dbReference type="InterPro" id="IPR051609">
    <property type="entry name" value="NmrA/Isoflavone_reductase-like"/>
</dbReference>
<dbReference type="PANTHER" id="PTHR47706:SF9">
    <property type="entry name" value="NMRA-LIKE DOMAIN-CONTAINING PROTEIN-RELATED"/>
    <property type="match status" value="1"/>
</dbReference>
<dbReference type="Proteomes" id="UP000602905">
    <property type="component" value="Unassembled WGS sequence"/>
</dbReference>
<evidence type="ECO:0000256" key="1">
    <source>
        <dbReference type="ARBA" id="ARBA00022857"/>
    </source>
</evidence>
<evidence type="ECO:0000313" key="4">
    <source>
        <dbReference type="EMBL" id="KAF8688490.1"/>
    </source>
</evidence>
<dbReference type="CDD" id="cd05259">
    <property type="entry name" value="PCBER_SDR_a"/>
    <property type="match status" value="1"/>
</dbReference>
<protein>
    <submittedName>
        <fullName evidence="4">Saccharopine dehydrogenase NADP binding domain</fullName>
    </submittedName>
</protein>
<dbReference type="Pfam" id="PF05368">
    <property type="entry name" value="NmrA"/>
    <property type="match status" value="1"/>
</dbReference>
<name>A0A8H7HK76_9AGAM</name>
<dbReference type="Gene3D" id="3.40.50.720">
    <property type="entry name" value="NAD(P)-binding Rossmann-like Domain"/>
    <property type="match status" value="1"/>
</dbReference>
<keyword evidence="2" id="KW-0560">Oxidoreductase</keyword>
<dbReference type="PANTHER" id="PTHR47706">
    <property type="entry name" value="NMRA-LIKE FAMILY PROTEIN"/>
    <property type="match status" value="1"/>
</dbReference>
<evidence type="ECO:0000313" key="5">
    <source>
        <dbReference type="Proteomes" id="UP000602905"/>
    </source>
</evidence>
<keyword evidence="1" id="KW-0521">NADP</keyword>
<feature type="domain" description="NmrA-like" evidence="3">
    <location>
        <begin position="4"/>
        <end position="245"/>
    </location>
</feature>
<dbReference type="InterPro" id="IPR036291">
    <property type="entry name" value="NAD(P)-bd_dom_sf"/>
</dbReference>
<comment type="caution">
    <text evidence="4">The sequence shown here is derived from an EMBL/GenBank/DDBJ whole genome shotgun (WGS) entry which is preliminary data.</text>
</comment>
<dbReference type="SUPFAM" id="SSF51735">
    <property type="entry name" value="NAD(P)-binding Rossmann-fold domains"/>
    <property type="match status" value="1"/>
</dbReference>
<organism evidence="4 5">
    <name type="scientific">Rhizoctonia solani</name>
    <dbReference type="NCBI Taxonomy" id="456999"/>
    <lineage>
        <taxon>Eukaryota</taxon>
        <taxon>Fungi</taxon>
        <taxon>Dikarya</taxon>
        <taxon>Basidiomycota</taxon>
        <taxon>Agaricomycotina</taxon>
        <taxon>Agaricomycetes</taxon>
        <taxon>Cantharellales</taxon>
        <taxon>Ceratobasidiaceae</taxon>
        <taxon>Rhizoctonia</taxon>
    </lineage>
</organism>
<dbReference type="InterPro" id="IPR045312">
    <property type="entry name" value="PCBER-like"/>
</dbReference>
<dbReference type="GO" id="GO:0016491">
    <property type="term" value="F:oxidoreductase activity"/>
    <property type="evidence" value="ECO:0007669"/>
    <property type="project" value="UniProtKB-KW"/>
</dbReference>
<reference evidence="4" key="1">
    <citation type="submission" date="2020-09" db="EMBL/GenBank/DDBJ databases">
        <title>Comparative genome analyses of four rice-infecting Rhizoctonia solani isolates reveal extensive enrichment of homogalacturonan modification genes.</title>
        <authorList>
            <person name="Lee D.-Y."/>
            <person name="Jeon J."/>
            <person name="Kim K.-T."/>
            <person name="Cheong K."/>
            <person name="Song H."/>
            <person name="Choi G."/>
            <person name="Ko J."/>
            <person name="Opiyo S.O."/>
            <person name="Zuo S."/>
            <person name="Madhav S."/>
            <person name="Lee Y.-H."/>
            <person name="Wang G.-L."/>
        </authorList>
    </citation>
    <scope>NUCLEOTIDE SEQUENCE</scope>
    <source>
        <strain evidence="4">AG1-IA WGL</strain>
    </source>
</reference>
<dbReference type="EMBL" id="JACYCD010000692">
    <property type="protein sequence ID" value="KAF8688490.1"/>
    <property type="molecule type" value="Genomic_DNA"/>
</dbReference>
<dbReference type="OrthoDB" id="9974981at2759"/>
<feature type="non-terminal residue" evidence="4">
    <location>
        <position position="580"/>
    </location>
</feature>
<proteinExistence type="predicted"/>
<dbReference type="InterPro" id="IPR008030">
    <property type="entry name" value="NmrA-like"/>
</dbReference>
<dbReference type="AlphaFoldDB" id="A0A8H7HK76"/>
<gene>
    <name evidence="4" type="ORF">RHS03_09515</name>
</gene>